<evidence type="ECO:0000313" key="2">
    <source>
        <dbReference type="Proteomes" id="UP000277204"/>
    </source>
</evidence>
<reference evidence="1 2" key="1">
    <citation type="submission" date="2018-11" db="EMBL/GenBank/DDBJ databases">
        <authorList>
            <consortium name="Pathogen Informatics"/>
        </authorList>
    </citation>
    <scope>NUCLEOTIDE SEQUENCE [LARGE SCALE GENOMIC DNA]</scope>
    <source>
        <strain evidence="1 2">Zambia</strain>
    </source>
</reference>
<evidence type="ECO:0000313" key="1">
    <source>
        <dbReference type="EMBL" id="VDP23707.1"/>
    </source>
</evidence>
<dbReference type="EMBL" id="UZAI01017360">
    <property type="protein sequence ID" value="VDP23707.1"/>
    <property type="molecule type" value="Genomic_DNA"/>
</dbReference>
<dbReference type="Proteomes" id="UP000277204">
    <property type="component" value="Unassembled WGS sequence"/>
</dbReference>
<gene>
    <name evidence="1" type="ORF">SMRZ_LOCUS17385</name>
</gene>
<name>A0A183MMW0_9TREM</name>
<proteinExistence type="predicted"/>
<dbReference type="STRING" id="48269.A0A183MMW0"/>
<accession>A0A183MMW0</accession>
<keyword evidence="2" id="KW-1185">Reference proteome</keyword>
<protein>
    <submittedName>
        <fullName evidence="1">Uncharacterized protein</fullName>
    </submittedName>
</protein>
<dbReference type="AlphaFoldDB" id="A0A183MMW0"/>
<organism evidence="1 2">
    <name type="scientific">Schistosoma margrebowiei</name>
    <dbReference type="NCBI Taxonomy" id="48269"/>
    <lineage>
        <taxon>Eukaryota</taxon>
        <taxon>Metazoa</taxon>
        <taxon>Spiralia</taxon>
        <taxon>Lophotrochozoa</taxon>
        <taxon>Platyhelminthes</taxon>
        <taxon>Trematoda</taxon>
        <taxon>Digenea</taxon>
        <taxon>Strigeidida</taxon>
        <taxon>Schistosomatoidea</taxon>
        <taxon>Schistosomatidae</taxon>
        <taxon>Schistosoma</taxon>
    </lineage>
</organism>
<sequence>MSKVVHYEMYQKNPYEQMPNNPPISCRNMVFNAHESYPFENSMPYSQNSSISTRVTDSILSDNENKSTHNLRHSDQLSIRNSTCPTPKYVNFPDTDNLPCDRTFQTTQQPVSKRWPTQEQHLFNPYSSYPSSNYTPNLQMTSPMYPVRQPSIHSISRVRSEDSNSCINSSNRIQNHGSYFSNQPPSASQHFSNSACYSQSRSSHVFSPHSQYTPSQSVYRDMSQNENYLIGDRRYCTSQSSSTIQANIRHSNMGTIGNWSVDKNSSYSGNQQDTLIPQGINNSNVVGYSTESNPANIDQHPDSCQQFIPNPQNSHFISDSVDHMNSSLDNPSSVSSFL</sequence>